<dbReference type="EMBL" id="JAEVFJ010000028">
    <property type="protein sequence ID" value="KAH8093719.1"/>
    <property type="molecule type" value="Genomic_DNA"/>
</dbReference>
<accession>A0A8K0UIB1</accession>
<evidence type="ECO:0000256" key="1">
    <source>
        <dbReference type="SAM" id="MobiDB-lite"/>
    </source>
</evidence>
<organism evidence="2 3">
    <name type="scientific">Cristinia sonorae</name>
    <dbReference type="NCBI Taxonomy" id="1940300"/>
    <lineage>
        <taxon>Eukaryota</taxon>
        <taxon>Fungi</taxon>
        <taxon>Dikarya</taxon>
        <taxon>Basidiomycota</taxon>
        <taxon>Agaricomycotina</taxon>
        <taxon>Agaricomycetes</taxon>
        <taxon>Agaricomycetidae</taxon>
        <taxon>Agaricales</taxon>
        <taxon>Pleurotineae</taxon>
        <taxon>Stephanosporaceae</taxon>
        <taxon>Cristinia</taxon>
    </lineage>
</organism>
<proteinExistence type="predicted"/>
<feature type="compositionally biased region" description="Polar residues" evidence="1">
    <location>
        <begin position="109"/>
        <end position="118"/>
    </location>
</feature>
<keyword evidence="3" id="KW-1185">Reference proteome</keyword>
<name>A0A8K0UIB1_9AGAR</name>
<feature type="region of interest" description="Disordered" evidence="1">
    <location>
        <begin position="107"/>
        <end position="126"/>
    </location>
</feature>
<dbReference type="Proteomes" id="UP000813824">
    <property type="component" value="Unassembled WGS sequence"/>
</dbReference>
<protein>
    <submittedName>
        <fullName evidence="2">Uncharacterized protein</fullName>
    </submittedName>
</protein>
<reference evidence="2" key="1">
    <citation type="journal article" date="2021" name="New Phytol.">
        <title>Evolutionary innovations through gain and loss of genes in the ectomycorrhizal Boletales.</title>
        <authorList>
            <person name="Wu G."/>
            <person name="Miyauchi S."/>
            <person name="Morin E."/>
            <person name="Kuo A."/>
            <person name="Drula E."/>
            <person name="Varga T."/>
            <person name="Kohler A."/>
            <person name="Feng B."/>
            <person name="Cao Y."/>
            <person name="Lipzen A."/>
            <person name="Daum C."/>
            <person name="Hundley H."/>
            <person name="Pangilinan J."/>
            <person name="Johnson J."/>
            <person name="Barry K."/>
            <person name="LaButti K."/>
            <person name="Ng V."/>
            <person name="Ahrendt S."/>
            <person name="Min B."/>
            <person name="Choi I.G."/>
            <person name="Park H."/>
            <person name="Plett J.M."/>
            <person name="Magnuson J."/>
            <person name="Spatafora J.W."/>
            <person name="Nagy L.G."/>
            <person name="Henrissat B."/>
            <person name="Grigoriev I.V."/>
            <person name="Yang Z.L."/>
            <person name="Xu J."/>
            <person name="Martin F.M."/>
        </authorList>
    </citation>
    <scope>NUCLEOTIDE SEQUENCE</scope>
    <source>
        <strain evidence="2">KKN 215</strain>
    </source>
</reference>
<evidence type="ECO:0000313" key="3">
    <source>
        <dbReference type="Proteomes" id="UP000813824"/>
    </source>
</evidence>
<sequence length="399" mass="44020">MVAAPVFRQERFFFVSLRNRNYIPYAALMPSFVDEDNQDEEMAGPSFSSTRIDTAIEQPLKVDYEPTPLPLDVNHKRDIQLVNDANDWNNHLLKLLHSMHDLLRKSPVTKANPNSNSGPDGPVDGDVNHHFRMAMALPITLTYTTQDDPYAIMIPLMFSHDTRGKFFLTDDDYVSTTATRPEDQLMQCPQKFYEFAHALPSNLVQPSGTENDDPDANTTHSLSLNAKGKQRATDNPPLGEVLGTTLPSTTSRGPSEAAVSAQLTRSTPRTVERELCSSSLSPQGAPDGIKTPLQIPVPVGRDTADRPVEDDINAQSSSSTAALKRPAQAMDLSPPKVLPTGDPKRARTQETLLDLSEMSESDSPQVSKHSLRKAQHSEPSQGLLIRKKENSISYEVIVL</sequence>
<comment type="caution">
    <text evidence="2">The sequence shown here is derived from an EMBL/GenBank/DDBJ whole genome shotgun (WGS) entry which is preliminary data.</text>
</comment>
<evidence type="ECO:0000313" key="2">
    <source>
        <dbReference type="EMBL" id="KAH8093719.1"/>
    </source>
</evidence>
<dbReference type="AlphaFoldDB" id="A0A8K0UIB1"/>
<feature type="region of interest" description="Disordered" evidence="1">
    <location>
        <begin position="202"/>
        <end position="381"/>
    </location>
</feature>
<feature type="compositionally biased region" description="Low complexity" evidence="1">
    <location>
        <begin position="352"/>
        <end position="363"/>
    </location>
</feature>
<gene>
    <name evidence="2" type="ORF">BXZ70DRAFT_909092</name>
</gene>